<keyword evidence="2" id="KW-1185">Reference proteome</keyword>
<name>A0A9P7GMT6_9AGAR</name>
<dbReference type="AlphaFoldDB" id="A0A9P7GMT6"/>
<dbReference type="Proteomes" id="UP000717328">
    <property type="component" value="Unassembled WGS sequence"/>
</dbReference>
<accession>A0A9P7GMT6</accession>
<proteinExistence type="predicted"/>
<sequence length="240" mass="26722">MKASGGGLSIVHVKNANQADLSVTLRKRNVTVERCAGEGATQIQRMIKIERRKPQDVIEDAARFHLHLLRRNPETPLRGLVGIELFRLDDNSWSRLGANLLRDGKVTISYDKGAIFAVVIHNSSNVDLWPYLFYMDPNHFAITKIYCPEMSSIPPLPRNGHFAIGSGTHASRASSFALTDQADFAFGFLKLLSSKPANLQMIEQNGNFSDPPTLAKETYTSDIKFMADEIWDTLSVCSNL</sequence>
<reference evidence="1" key="2">
    <citation type="submission" date="2021-10" db="EMBL/GenBank/DDBJ databases">
        <title>Phylogenomics reveals ancestral predisposition of the termite-cultivated fungus Termitomyces towards a domesticated lifestyle.</title>
        <authorList>
            <person name="Auxier B."/>
            <person name="Grum-Grzhimaylo A."/>
            <person name="Cardenas M.E."/>
            <person name="Lodge J.D."/>
            <person name="Laessoe T."/>
            <person name="Pedersen O."/>
            <person name="Smith M.E."/>
            <person name="Kuyper T.W."/>
            <person name="Franco-Molano E.A."/>
            <person name="Baroni T.J."/>
            <person name="Aanen D.K."/>
        </authorList>
    </citation>
    <scope>NUCLEOTIDE SEQUENCE</scope>
    <source>
        <strain evidence="1">D49</strain>
    </source>
</reference>
<dbReference type="OrthoDB" id="3223806at2759"/>
<comment type="caution">
    <text evidence="1">The sequence shown here is derived from an EMBL/GenBank/DDBJ whole genome shotgun (WGS) entry which is preliminary data.</text>
</comment>
<reference evidence="1" key="1">
    <citation type="submission" date="2021-02" db="EMBL/GenBank/DDBJ databases">
        <authorList>
            <person name="Nieuwenhuis M."/>
            <person name="Van De Peppel L.J.J."/>
        </authorList>
    </citation>
    <scope>NUCLEOTIDE SEQUENCE</scope>
    <source>
        <strain evidence="1">D49</strain>
    </source>
</reference>
<evidence type="ECO:0000313" key="1">
    <source>
        <dbReference type="EMBL" id="KAG5650200.1"/>
    </source>
</evidence>
<gene>
    <name evidence="1" type="ORF">H0H81_000325</name>
</gene>
<dbReference type="EMBL" id="JABCKI010000519">
    <property type="protein sequence ID" value="KAG5650200.1"/>
    <property type="molecule type" value="Genomic_DNA"/>
</dbReference>
<organism evidence="1 2">
    <name type="scientific">Sphagnurus paluster</name>
    <dbReference type="NCBI Taxonomy" id="117069"/>
    <lineage>
        <taxon>Eukaryota</taxon>
        <taxon>Fungi</taxon>
        <taxon>Dikarya</taxon>
        <taxon>Basidiomycota</taxon>
        <taxon>Agaricomycotina</taxon>
        <taxon>Agaricomycetes</taxon>
        <taxon>Agaricomycetidae</taxon>
        <taxon>Agaricales</taxon>
        <taxon>Tricholomatineae</taxon>
        <taxon>Lyophyllaceae</taxon>
        <taxon>Sphagnurus</taxon>
    </lineage>
</organism>
<protein>
    <submittedName>
        <fullName evidence="1">Uncharacterized protein</fullName>
    </submittedName>
</protein>
<evidence type="ECO:0000313" key="2">
    <source>
        <dbReference type="Proteomes" id="UP000717328"/>
    </source>
</evidence>